<dbReference type="EMBL" id="LAZR01050377">
    <property type="protein sequence ID" value="KKK87495.1"/>
    <property type="molecule type" value="Genomic_DNA"/>
</dbReference>
<sequence length="84" mass="9144">MERRPTAIRILRCLGSGTIMSPERISTITNIANQTVRNVLVHLKSLGYVDHLDYGKYKITALGLEQAKALSQASNSQSSGVTEA</sequence>
<dbReference type="AlphaFoldDB" id="A0A0F8ZND1"/>
<organism evidence="1">
    <name type="scientific">marine sediment metagenome</name>
    <dbReference type="NCBI Taxonomy" id="412755"/>
    <lineage>
        <taxon>unclassified sequences</taxon>
        <taxon>metagenomes</taxon>
        <taxon>ecological metagenomes</taxon>
    </lineage>
</organism>
<name>A0A0F8ZND1_9ZZZZ</name>
<reference evidence="1" key="1">
    <citation type="journal article" date="2015" name="Nature">
        <title>Complex archaea that bridge the gap between prokaryotes and eukaryotes.</title>
        <authorList>
            <person name="Spang A."/>
            <person name="Saw J.H."/>
            <person name="Jorgensen S.L."/>
            <person name="Zaremba-Niedzwiedzka K."/>
            <person name="Martijn J."/>
            <person name="Lind A.E."/>
            <person name="van Eijk R."/>
            <person name="Schleper C."/>
            <person name="Guy L."/>
            <person name="Ettema T.J."/>
        </authorList>
    </citation>
    <scope>NUCLEOTIDE SEQUENCE</scope>
</reference>
<dbReference type="InterPro" id="IPR036388">
    <property type="entry name" value="WH-like_DNA-bd_sf"/>
</dbReference>
<evidence type="ECO:0000313" key="1">
    <source>
        <dbReference type="EMBL" id="KKK87495.1"/>
    </source>
</evidence>
<dbReference type="SUPFAM" id="SSF46785">
    <property type="entry name" value="Winged helix' DNA-binding domain"/>
    <property type="match status" value="1"/>
</dbReference>
<accession>A0A0F8ZND1</accession>
<proteinExistence type="predicted"/>
<protein>
    <submittedName>
        <fullName evidence="1">Uncharacterized protein</fullName>
    </submittedName>
</protein>
<comment type="caution">
    <text evidence="1">The sequence shown here is derived from an EMBL/GenBank/DDBJ whole genome shotgun (WGS) entry which is preliminary data.</text>
</comment>
<dbReference type="InterPro" id="IPR036390">
    <property type="entry name" value="WH_DNA-bd_sf"/>
</dbReference>
<gene>
    <name evidence="1" type="ORF">LCGC14_2752690</name>
</gene>
<dbReference type="Gene3D" id="1.10.10.10">
    <property type="entry name" value="Winged helix-like DNA-binding domain superfamily/Winged helix DNA-binding domain"/>
    <property type="match status" value="1"/>
</dbReference>